<evidence type="ECO:0000256" key="1">
    <source>
        <dbReference type="ARBA" id="ARBA00007150"/>
    </source>
</evidence>
<evidence type="ECO:0000256" key="3">
    <source>
        <dbReference type="ARBA" id="ARBA00022679"/>
    </source>
</evidence>
<keyword evidence="2 7" id="KW-1003">Cell membrane</keyword>
<feature type="transmembrane region" description="Helical" evidence="7">
    <location>
        <begin position="12"/>
        <end position="38"/>
    </location>
</feature>
<feature type="transmembrane region" description="Helical" evidence="7">
    <location>
        <begin position="205"/>
        <end position="221"/>
    </location>
</feature>
<keyword evidence="6 7" id="KW-0472">Membrane</keyword>
<dbReference type="GO" id="GO:0042158">
    <property type="term" value="P:lipoprotein biosynthetic process"/>
    <property type="evidence" value="ECO:0007669"/>
    <property type="project" value="UniProtKB-UniRule"/>
</dbReference>
<evidence type="ECO:0000256" key="2">
    <source>
        <dbReference type="ARBA" id="ARBA00022475"/>
    </source>
</evidence>
<dbReference type="Pfam" id="PF01790">
    <property type="entry name" value="LGT"/>
    <property type="match status" value="1"/>
</dbReference>
<dbReference type="RefSeq" id="WP_085582731.1">
    <property type="nucleotide sequence ID" value="NZ_JFKA01000004.1"/>
</dbReference>
<dbReference type="InterPro" id="IPR001640">
    <property type="entry name" value="Lgt"/>
</dbReference>
<dbReference type="NCBIfam" id="TIGR00544">
    <property type="entry name" value="lgt"/>
    <property type="match status" value="1"/>
</dbReference>
<comment type="caution">
    <text evidence="8">The sequence shown here is derived from an EMBL/GenBank/DDBJ whole genome shotgun (WGS) entry which is preliminary data.</text>
</comment>
<dbReference type="UniPathway" id="UPA00664"/>
<evidence type="ECO:0000256" key="7">
    <source>
        <dbReference type="HAMAP-Rule" id="MF_01147"/>
    </source>
</evidence>
<comment type="similarity">
    <text evidence="1 7">Belongs to the Lgt family.</text>
</comment>
<proteinExistence type="inferred from homology"/>
<comment type="subcellular location">
    <subcellularLocation>
        <location evidence="7">Cell membrane</location>
        <topology evidence="7">Multi-pass membrane protein</topology>
    </subcellularLocation>
</comment>
<evidence type="ECO:0000256" key="6">
    <source>
        <dbReference type="ARBA" id="ARBA00023136"/>
    </source>
</evidence>
<feature type="transmembrane region" description="Helical" evidence="7">
    <location>
        <begin position="98"/>
        <end position="115"/>
    </location>
</feature>
<protein>
    <recommendedName>
        <fullName evidence="7">Phosphatidylglycerol--prolipoprotein diacylglyceryl transferase</fullName>
        <ecNumber evidence="7">2.5.1.145</ecNumber>
    </recommendedName>
</protein>
<accession>A0A1Y2L064</accession>
<gene>
    <name evidence="7" type="primary">lgt</name>
    <name evidence="8" type="ORF">TMES_11900</name>
</gene>
<dbReference type="Proteomes" id="UP000193391">
    <property type="component" value="Unassembled WGS sequence"/>
</dbReference>
<dbReference type="AlphaFoldDB" id="A0A1Y2L064"/>
<comment type="catalytic activity">
    <reaction evidence="7">
        <text>L-cysteinyl-[prolipoprotein] + a 1,2-diacyl-sn-glycero-3-phospho-(1'-sn-glycerol) = an S-1,2-diacyl-sn-glyceryl-L-cysteinyl-[prolipoprotein] + sn-glycerol 1-phosphate + H(+)</text>
        <dbReference type="Rhea" id="RHEA:56712"/>
        <dbReference type="Rhea" id="RHEA-COMP:14679"/>
        <dbReference type="Rhea" id="RHEA-COMP:14680"/>
        <dbReference type="ChEBI" id="CHEBI:15378"/>
        <dbReference type="ChEBI" id="CHEBI:29950"/>
        <dbReference type="ChEBI" id="CHEBI:57685"/>
        <dbReference type="ChEBI" id="CHEBI:64716"/>
        <dbReference type="ChEBI" id="CHEBI:140658"/>
        <dbReference type="EC" id="2.5.1.145"/>
    </reaction>
</comment>
<evidence type="ECO:0000256" key="5">
    <source>
        <dbReference type="ARBA" id="ARBA00022989"/>
    </source>
</evidence>
<feature type="transmembrane region" description="Helical" evidence="7">
    <location>
        <begin position="58"/>
        <end position="78"/>
    </location>
</feature>
<dbReference type="PANTHER" id="PTHR30589">
    <property type="entry name" value="PROLIPOPROTEIN DIACYLGLYCERYL TRANSFERASE"/>
    <property type="match status" value="1"/>
</dbReference>
<dbReference type="PROSITE" id="PS01311">
    <property type="entry name" value="LGT"/>
    <property type="match status" value="1"/>
</dbReference>
<evidence type="ECO:0000313" key="8">
    <source>
        <dbReference type="EMBL" id="OSQ38497.1"/>
    </source>
</evidence>
<dbReference type="PANTHER" id="PTHR30589:SF0">
    <property type="entry name" value="PHOSPHATIDYLGLYCEROL--PROLIPOPROTEIN DIACYLGLYCERYL TRANSFERASE"/>
    <property type="match status" value="1"/>
</dbReference>
<name>A0A1Y2L064_9PROT</name>
<organism evidence="8 9">
    <name type="scientific">Thalassospira mesophila</name>
    <dbReference type="NCBI Taxonomy" id="1293891"/>
    <lineage>
        <taxon>Bacteria</taxon>
        <taxon>Pseudomonadati</taxon>
        <taxon>Pseudomonadota</taxon>
        <taxon>Alphaproteobacteria</taxon>
        <taxon>Rhodospirillales</taxon>
        <taxon>Thalassospiraceae</taxon>
        <taxon>Thalassospira</taxon>
    </lineage>
</organism>
<comment type="pathway">
    <text evidence="7">Protein modification; lipoprotein biosynthesis (diacylglyceryl transfer).</text>
</comment>
<dbReference type="HAMAP" id="MF_01147">
    <property type="entry name" value="Lgt"/>
    <property type="match status" value="1"/>
</dbReference>
<evidence type="ECO:0000313" key="9">
    <source>
        <dbReference type="Proteomes" id="UP000193391"/>
    </source>
</evidence>
<feature type="transmembrane region" description="Helical" evidence="7">
    <location>
        <begin position="176"/>
        <end position="193"/>
    </location>
</feature>
<dbReference type="STRING" id="1293891.TMES_11900"/>
<feature type="binding site" evidence="7">
    <location>
        <position position="141"/>
    </location>
    <ligand>
        <name>a 1,2-diacyl-sn-glycero-3-phospho-(1'-sn-glycerol)</name>
        <dbReference type="ChEBI" id="CHEBI:64716"/>
    </ligand>
</feature>
<dbReference type="GO" id="GO:0005886">
    <property type="term" value="C:plasma membrane"/>
    <property type="evidence" value="ECO:0007669"/>
    <property type="project" value="UniProtKB-SubCell"/>
</dbReference>
<feature type="transmembrane region" description="Helical" evidence="7">
    <location>
        <begin position="122"/>
        <end position="143"/>
    </location>
</feature>
<feature type="transmembrane region" description="Helical" evidence="7">
    <location>
        <begin position="233"/>
        <end position="260"/>
    </location>
</feature>
<keyword evidence="9" id="KW-1185">Reference proteome</keyword>
<reference evidence="8 9" key="1">
    <citation type="submission" date="2014-03" db="EMBL/GenBank/DDBJ databases">
        <title>The draft genome sequence of Thalassospira mesophila JCM 18969.</title>
        <authorList>
            <person name="Lai Q."/>
            <person name="Shao Z."/>
        </authorList>
    </citation>
    <scope>NUCLEOTIDE SEQUENCE [LARGE SCALE GENOMIC DNA]</scope>
    <source>
        <strain evidence="8 9">JCM 18969</strain>
    </source>
</reference>
<keyword evidence="4 7" id="KW-0812">Transmembrane</keyword>
<dbReference type="OrthoDB" id="871140at2"/>
<evidence type="ECO:0000256" key="4">
    <source>
        <dbReference type="ARBA" id="ARBA00022692"/>
    </source>
</evidence>
<dbReference type="GO" id="GO:0008961">
    <property type="term" value="F:phosphatidylglycerol-prolipoprotein diacylglyceryl transferase activity"/>
    <property type="evidence" value="ECO:0007669"/>
    <property type="project" value="UniProtKB-UniRule"/>
</dbReference>
<keyword evidence="5 7" id="KW-1133">Transmembrane helix</keyword>
<dbReference type="EMBL" id="JFKA01000004">
    <property type="protein sequence ID" value="OSQ38497.1"/>
    <property type="molecule type" value="Genomic_DNA"/>
</dbReference>
<sequence>MLSLAFPAIDPIAIAIGPIAIRWYALAYIAGLTIGWRYTLAYINKQPYVMTRNQVDDLLFWATLGVILGGRTGYVLFYNLDFYLANPSHILKVWEGGMSFHGGMLGVIIAVFCFARLRGISFLGVVDAVAAAAPIGLFFGRIANFINGELFGRTTDVPWGMVFPRGGPEPRHPSQLYEAGLEGIALFCILFALSRSEKMRSHPGVVGGTFLAGYGICRIIVEFFRQPDQQLGYLMFGATMGQLLSIPMVLVGAGVAIYGLNRPALVGTKPADDTKTKTAKS</sequence>
<keyword evidence="3 7" id="KW-0808">Transferase</keyword>
<comment type="function">
    <text evidence="7">Catalyzes the transfer of the diacylglyceryl group from phosphatidylglycerol to the sulfhydryl group of the N-terminal cysteine of a prolipoprotein, the first step in the formation of mature lipoproteins.</text>
</comment>
<dbReference type="EC" id="2.5.1.145" evidence="7"/>